<keyword evidence="4" id="KW-0677">Repeat</keyword>
<dbReference type="SUPFAM" id="SSF49599">
    <property type="entry name" value="TRAF domain-like"/>
    <property type="match status" value="4"/>
</dbReference>
<dbReference type="InterPro" id="IPR017907">
    <property type="entry name" value="Znf_RING_CS"/>
</dbReference>
<dbReference type="PROSITE" id="PS00518">
    <property type="entry name" value="ZF_RING_1"/>
    <property type="match status" value="1"/>
</dbReference>
<dbReference type="PANTHER" id="PTHR10131">
    <property type="entry name" value="TNF RECEPTOR ASSOCIATED FACTOR"/>
    <property type="match status" value="1"/>
</dbReference>
<keyword evidence="6 7" id="KW-0862">Zinc</keyword>
<evidence type="ECO:0000256" key="6">
    <source>
        <dbReference type="ARBA" id="ARBA00022833"/>
    </source>
</evidence>
<dbReference type="GO" id="GO:0008270">
    <property type="term" value="F:zinc ion binding"/>
    <property type="evidence" value="ECO:0007669"/>
    <property type="project" value="UniProtKB-KW"/>
</dbReference>
<dbReference type="PROSITE" id="PS50144">
    <property type="entry name" value="MATH"/>
    <property type="match status" value="1"/>
</dbReference>
<comment type="subcellular location">
    <subcellularLocation>
        <location evidence="1">Cytoplasm</location>
    </subcellularLocation>
</comment>
<evidence type="ECO:0000256" key="3">
    <source>
        <dbReference type="ARBA" id="ARBA00022723"/>
    </source>
</evidence>
<evidence type="ECO:0000256" key="2">
    <source>
        <dbReference type="ARBA" id="ARBA00022490"/>
    </source>
</evidence>
<feature type="zinc finger region" description="TRAF-type" evidence="7">
    <location>
        <begin position="100"/>
        <end position="146"/>
    </location>
</feature>
<keyword evidence="8" id="KW-0175">Coiled coil</keyword>
<dbReference type="PIRSF" id="PIRSF015614">
    <property type="entry name" value="TRAF"/>
    <property type="match status" value="1"/>
</dbReference>
<comment type="caution">
    <text evidence="12">The sequence shown here is derived from an EMBL/GenBank/DDBJ whole genome shotgun (WGS) entry which is preliminary data.</text>
</comment>
<dbReference type="Gene3D" id="3.30.40.10">
    <property type="entry name" value="Zinc/RING finger domain, C3HC4 (zinc finger)"/>
    <property type="match status" value="3"/>
</dbReference>
<feature type="domain" description="RING-type" evidence="9">
    <location>
        <begin position="18"/>
        <end position="56"/>
    </location>
</feature>
<dbReference type="STRING" id="50429.A0A2B4SEG2"/>
<accession>A0A2B4SEG2</accession>
<dbReference type="GO" id="GO:0009898">
    <property type="term" value="C:cytoplasmic side of plasma membrane"/>
    <property type="evidence" value="ECO:0007669"/>
    <property type="project" value="TreeGrafter"/>
</dbReference>
<evidence type="ECO:0000313" key="12">
    <source>
        <dbReference type="EMBL" id="PFX28261.1"/>
    </source>
</evidence>
<keyword evidence="13" id="KW-1185">Reference proteome</keyword>
<dbReference type="Proteomes" id="UP000225706">
    <property type="component" value="Unassembled WGS sequence"/>
</dbReference>
<dbReference type="AlphaFoldDB" id="A0A2B4SEG2"/>
<dbReference type="PROSITE" id="PS50089">
    <property type="entry name" value="ZF_RING_2"/>
    <property type="match status" value="1"/>
</dbReference>
<evidence type="ECO:0000313" key="13">
    <source>
        <dbReference type="Proteomes" id="UP000225706"/>
    </source>
</evidence>
<gene>
    <name evidence="12" type="primary">Traf3</name>
    <name evidence="12" type="ORF">AWC38_SpisGene7043</name>
</gene>
<dbReference type="GO" id="GO:0005164">
    <property type="term" value="F:tumor necrosis factor receptor binding"/>
    <property type="evidence" value="ECO:0007669"/>
    <property type="project" value="TreeGrafter"/>
</dbReference>
<feature type="coiled-coil region" evidence="8">
    <location>
        <begin position="236"/>
        <end position="387"/>
    </location>
</feature>
<dbReference type="GO" id="GO:0007165">
    <property type="term" value="P:signal transduction"/>
    <property type="evidence" value="ECO:0007669"/>
    <property type="project" value="InterPro"/>
</dbReference>
<dbReference type="InterPro" id="IPR008974">
    <property type="entry name" value="TRAF-like"/>
</dbReference>
<feature type="domain" description="TRAF-type" evidence="11">
    <location>
        <begin position="100"/>
        <end position="146"/>
    </location>
</feature>
<dbReference type="Pfam" id="PF02176">
    <property type="entry name" value="zf-TRAF"/>
    <property type="match status" value="1"/>
</dbReference>
<evidence type="ECO:0000256" key="7">
    <source>
        <dbReference type="PROSITE-ProRule" id="PRU00207"/>
    </source>
</evidence>
<dbReference type="SMART" id="SM00184">
    <property type="entry name" value="RING"/>
    <property type="match status" value="1"/>
</dbReference>
<keyword evidence="2" id="KW-0963">Cytoplasm</keyword>
<evidence type="ECO:0000256" key="8">
    <source>
        <dbReference type="SAM" id="Coils"/>
    </source>
</evidence>
<name>A0A2B4SEG2_STYPI</name>
<feature type="domain" description="MATH" evidence="10">
    <location>
        <begin position="390"/>
        <end position="441"/>
    </location>
</feature>
<dbReference type="Pfam" id="PF00097">
    <property type="entry name" value="zf-C3HC4"/>
    <property type="match status" value="1"/>
</dbReference>
<dbReference type="InterPro" id="IPR001293">
    <property type="entry name" value="Znf_TRAF"/>
</dbReference>
<evidence type="ECO:0000256" key="5">
    <source>
        <dbReference type="ARBA" id="ARBA00022771"/>
    </source>
</evidence>
<evidence type="ECO:0000256" key="1">
    <source>
        <dbReference type="ARBA" id="ARBA00004496"/>
    </source>
</evidence>
<dbReference type="InterPro" id="IPR012227">
    <property type="entry name" value="TNF_rcpt-assoc_TRAF_met"/>
</dbReference>
<evidence type="ECO:0000259" key="11">
    <source>
        <dbReference type="PROSITE" id="PS50145"/>
    </source>
</evidence>
<feature type="domain" description="TRAF-type" evidence="11">
    <location>
        <begin position="154"/>
        <end position="211"/>
    </location>
</feature>
<keyword evidence="5 7" id="KW-0863">Zinc-finger</keyword>
<keyword evidence="3 7" id="KW-0479">Metal-binding</keyword>
<dbReference type="GO" id="GO:0005737">
    <property type="term" value="C:cytoplasm"/>
    <property type="evidence" value="ECO:0007669"/>
    <property type="project" value="UniProtKB-SubCell"/>
</dbReference>
<dbReference type="GO" id="GO:0043122">
    <property type="term" value="P:regulation of canonical NF-kappaB signal transduction"/>
    <property type="evidence" value="ECO:0007669"/>
    <property type="project" value="TreeGrafter"/>
</dbReference>
<protein>
    <submittedName>
        <fullName evidence="12">TNF receptor-associated factor 3</fullName>
    </submittedName>
</protein>
<dbReference type="Gene3D" id="2.60.210.10">
    <property type="entry name" value="Apoptosis, Tumor Necrosis Factor Receptor Associated Protein 2, Chain A"/>
    <property type="match status" value="1"/>
</dbReference>
<keyword evidence="12" id="KW-0675">Receptor</keyword>
<feature type="zinc finger region" description="TRAF-type" evidence="7">
    <location>
        <begin position="154"/>
        <end position="211"/>
    </location>
</feature>
<dbReference type="GO" id="GO:0042981">
    <property type="term" value="P:regulation of apoptotic process"/>
    <property type="evidence" value="ECO:0007669"/>
    <property type="project" value="InterPro"/>
</dbReference>
<dbReference type="SUPFAM" id="SSF57850">
    <property type="entry name" value="RING/U-box"/>
    <property type="match status" value="1"/>
</dbReference>
<dbReference type="PROSITE" id="PS50145">
    <property type="entry name" value="ZF_TRAF"/>
    <property type="match status" value="2"/>
</dbReference>
<dbReference type="PANTHER" id="PTHR10131:SF153">
    <property type="entry name" value="RING-TYPE DOMAIN-CONTAINING PROTEIN"/>
    <property type="match status" value="1"/>
</dbReference>
<sequence>MSKAKVKFLKRLDKKLLCPLCQDVLKQPWQTSCGHQFCFECLQSLLSAASPSCPIDGNKVTRDSSFHDKCCEREVLDLQCFCQYKTRGCDWRGELRQLQAHGESCEYVDVLCRECKNIIERRLLEDHRVNQCINRASRCLHCGAEVIYSVLKDHFETCLKFPMDCVLSCGKGDIPRDCMEDHLTAECPNSEVPCHFTPHGCKFKGKRDELQRHVATSFKSHLEMLNQSSFEHKAGGQELEEKLARLQSKLRGLGQLICHQNEQLTVTNTTLQKQQTKISSVEREIFEQKEDLDKLLRDVKLVENAKGVIASLHMDGILETLREHELKITQLKSELSRLSSKISNSYEPQRVHDLASEHRLERAEQQLSSQETQLSEQSRLIENLETTSYDGVYIWKIDHYNRRFQEAVSERRTSIYSSPFYLGRFGYKVICPSQPKGRWHM</sequence>
<proteinExistence type="predicted"/>
<evidence type="ECO:0000259" key="10">
    <source>
        <dbReference type="PROSITE" id="PS50144"/>
    </source>
</evidence>
<organism evidence="12 13">
    <name type="scientific">Stylophora pistillata</name>
    <name type="common">Smooth cauliflower coral</name>
    <dbReference type="NCBI Taxonomy" id="50429"/>
    <lineage>
        <taxon>Eukaryota</taxon>
        <taxon>Metazoa</taxon>
        <taxon>Cnidaria</taxon>
        <taxon>Anthozoa</taxon>
        <taxon>Hexacorallia</taxon>
        <taxon>Scleractinia</taxon>
        <taxon>Astrocoeniina</taxon>
        <taxon>Pocilloporidae</taxon>
        <taxon>Stylophora</taxon>
    </lineage>
</organism>
<evidence type="ECO:0000256" key="4">
    <source>
        <dbReference type="ARBA" id="ARBA00022737"/>
    </source>
</evidence>
<dbReference type="InterPro" id="IPR013083">
    <property type="entry name" value="Znf_RING/FYVE/PHD"/>
</dbReference>
<dbReference type="InterPro" id="IPR001841">
    <property type="entry name" value="Znf_RING"/>
</dbReference>
<evidence type="ECO:0000259" key="9">
    <source>
        <dbReference type="PROSITE" id="PS50089"/>
    </source>
</evidence>
<dbReference type="EMBL" id="LSMT01000087">
    <property type="protein sequence ID" value="PFX28261.1"/>
    <property type="molecule type" value="Genomic_DNA"/>
</dbReference>
<reference evidence="13" key="1">
    <citation type="journal article" date="2017" name="bioRxiv">
        <title>Comparative analysis of the genomes of Stylophora pistillata and Acropora digitifera provides evidence for extensive differences between species of corals.</title>
        <authorList>
            <person name="Voolstra C.R."/>
            <person name="Li Y."/>
            <person name="Liew Y.J."/>
            <person name="Baumgarten S."/>
            <person name="Zoccola D."/>
            <person name="Flot J.-F."/>
            <person name="Tambutte S."/>
            <person name="Allemand D."/>
            <person name="Aranda M."/>
        </authorList>
    </citation>
    <scope>NUCLEOTIDE SEQUENCE [LARGE SCALE GENOMIC DNA]</scope>
</reference>
<dbReference type="InterPro" id="IPR018957">
    <property type="entry name" value="Znf_C3HC4_RING-type"/>
</dbReference>
<dbReference type="InterPro" id="IPR002083">
    <property type="entry name" value="MATH/TRAF_dom"/>
</dbReference>
<dbReference type="OrthoDB" id="5980013at2759"/>